<feature type="domain" description="Multidrug resistance protein MdtA-like alpha-helical hairpin" evidence="4">
    <location>
        <begin position="107"/>
        <end position="174"/>
    </location>
</feature>
<feature type="region of interest" description="Disordered" evidence="3">
    <location>
        <begin position="433"/>
        <end position="454"/>
    </location>
</feature>
<evidence type="ECO:0000256" key="2">
    <source>
        <dbReference type="SAM" id="Coils"/>
    </source>
</evidence>
<comment type="similarity">
    <text evidence="1">Belongs to the membrane fusion protein (MFP) (TC 8.A.1) family.</text>
</comment>
<dbReference type="Gene3D" id="2.40.50.100">
    <property type="match status" value="1"/>
</dbReference>
<sequence length="454" mass="49547">MKKKTVLIILAAVVIIGLVLGFTLLKKGSKNKPKYRTEKVTRGDIEAVVTATGTLNPVVLVEVGSQVSGKIEKIYVDFNSRVKKGDILAELDQSQLKAKIEQNEANYQSARAALERAKIALEIAQKKYERALSLFEKNLISYEEKEQAEANYLQAKSDLISQEARTEQAKSQLEASKVDLSYAIIRSPIDGVVISRNINVGQTVAASFQAPKLFEIANDLTKMEVECLVDEADVGKVKEGQKVKFTVESYQNETFNGVVRQVRYSAQTVQNVVSYSAIIDVDNSSLKLLPGMTATCSIIVGEARNVLRVPNAALRFTPELSPEELQKIMRAAFEEMAARRQQAGGEAGPGAGQGGQRMFDPSQMGQRAGMGGGQAGQSGQRRQPSRVWMLDEKGNLKVVFVRTGVSDNSFTEIKSDNLKEGDEVIVGLMTATGSSSRTTQQGPPGGAFFMMPRR</sequence>
<evidence type="ECO:0000313" key="7">
    <source>
        <dbReference type="EMBL" id="RFT16828.1"/>
    </source>
</evidence>
<dbReference type="InterPro" id="IPR058625">
    <property type="entry name" value="MdtA-like_BSH"/>
</dbReference>
<evidence type="ECO:0000259" key="4">
    <source>
        <dbReference type="Pfam" id="PF25876"/>
    </source>
</evidence>
<dbReference type="Pfam" id="PF25917">
    <property type="entry name" value="BSH_RND"/>
    <property type="match status" value="1"/>
</dbReference>
<evidence type="ECO:0000256" key="1">
    <source>
        <dbReference type="ARBA" id="ARBA00009477"/>
    </source>
</evidence>
<dbReference type="Gene3D" id="1.10.287.470">
    <property type="entry name" value="Helix hairpin bin"/>
    <property type="match status" value="1"/>
</dbReference>
<dbReference type="EMBL" id="QUAH01000001">
    <property type="protein sequence ID" value="RFT16828.1"/>
    <property type="molecule type" value="Genomic_DNA"/>
</dbReference>
<dbReference type="GO" id="GO:1990281">
    <property type="term" value="C:efflux pump complex"/>
    <property type="evidence" value="ECO:0007669"/>
    <property type="project" value="TreeGrafter"/>
</dbReference>
<feature type="domain" description="YknX-like beta-barrel" evidence="6">
    <location>
        <begin position="223"/>
        <end position="298"/>
    </location>
</feature>
<keyword evidence="2" id="KW-0175">Coiled coil</keyword>
<dbReference type="GO" id="GO:0015562">
    <property type="term" value="F:efflux transmembrane transporter activity"/>
    <property type="evidence" value="ECO:0007669"/>
    <property type="project" value="InterPro"/>
</dbReference>
<dbReference type="SUPFAM" id="SSF111369">
    <property type="entry name" value="HlyD-like secretion proteins"/>
    <property type="match status" value="1"/>
</dbReference>
<dbReference type="NCBIfam" id="TIGR01730">
    <property type="entry name" value="RND_mfp"/>
    <property type="match status" value="1"/>
</dbReference>
<feature type="domain" description="Multidrug resistance protein MdtA-like barrel-sandwich hybrid" evidence="5">
    <location>
        <begin position="61"/>
        <end position="210"/>
    </location>
</feature>
<dbReference type="PANTHER" id="PTHR30469">
    <property type="entry name" value="MULTIDRUG RESISTANCE PROTEIN MDTA"/>
    <property type="match status" value="1"/>
</dbReference>
<evidence type="ECO:0000256" key="3">
    <source>
        <dbReference type="SAM" id="MobiDB-lite"/>
    </source>
</evidence>
<evidence type="ECO:0000259" key="6">
    <source>
        <dbReference type="Pfam" id="PF25990"/>
    </source>
</evidence>
<proteinExistence type="inferred from homology"/>
<feature type="coiled-coil region" evidence="2">
    <location>
        <begin position="93"/>
        <end position="165"/>
    </location>
</feature>
<protein>
    <submittedName>
        <fullName evidence="7">Macrolide-specific efflux protein MacA</fullName>
    </submittedName>
</protein>
<dbReference type="PANTHER" id="PTHR30469:SF33">
    <property type="entry name" value="SLR1207 PROTEIN"/>
    <property type="match status" value="1"/>
</dbReference>
<dbReference type="Gene3D" id="2.40.30.170">
    <property type="match status" value="1"/>
</dbReference>
<comment type="caution">
    <text evidence="7">The sequence shown here is derived from an EMBL/GenBank/DDBJ whole genome shotgun (WGS) entry which is preliminary data.</text>
</comment>
<accession>A0A3E2BQ31</accession>
<dbReference type="Pfam" id="PF25990">
    <property type="entry name" value="Beta-barrel_YknX"/>
    <property type="match status" value="1"/>
</dbReference>
<evidence type="ECO:0000313" key="8">
    <source>
        <dbReference type="Proteomes" id="UP000257323"/>
    </source>
</evidence>
<dbReference type="Pfam" id="PF25876">
    <property type="entry name" value="HH_MFP_RND"/>
    <property type="match status" value="1"/>
</dbReference>
<feature type="compositionally biased region" description="Polar residues" evidence="3">
    <location>
        <begin position="433"/>
        <end position="442"/>
    </location>
</feature>
<dbReference type="Proteomes" id="UP000257323">
    <property type="component" value="Unassembled WGS sequence"/>
</dbReference>
<feature type="compositionally biased region" description="Gly residues" evidence="3">
    <location>
        <begin position="345"/>
        <end position="355"/>
    </location>
</feature>
<reference evidence="7 8" key="1">
    <citation type="submission" date="2018-08" db="EMBL/GenBank/DDBJ databases">
        <title>Genome analysis of the thermophilic bacterium of the candidate phylum Aminicenantes from deep subsurface aquifer revealed its physiology and ecological role.</title>
        <authorList>
            <person name="Kadnikov V.V."/>
            <person name="Mardanov A.V."/>
            <person name="Beletsky A.V."/>
            <person name="Karnachuk O.V."/>
            <person name="Ravin N.V."/>
        </authorList>
    </citation>
    <scope>NUCLEOTIDE SEQUENCE [LARGE SCALE GENOMIC DNA]</scope>
    <source>
        <strain evidence="7">BY38</strain>
    </source>
</reference>
<dbReference type="AlphaFoldDB" id="A0A3E2BQ31"/>
<dbReference type="InterPro" id="IPR058636">
    <property type="entry name" value="Beta-barrel_YknX"/>
</dbReference>
<organism evidence="7 8">
    <name type="scientific">Candidatus Saccharicenans subterraneus</name>
    <dbReference type="NCBI Taxonomy" id="2508984"/>
    <lineage>
        <taxon>Bacteria</taxon>
        <taxon>Candidatus Aminicenantota</taxon>
        <taxon>Candidatus Aminicenantia</taxon>
        <taxon>Candidatus Aminicenantales</taxon>
        <taxon>Candidatus Saccharicenantaceae</taxon>
        <taxon>Candidatus Saccharicenans</taxon>
    </lineage>
</organism>
<dbReference type="Gene3D" id="2.40.420.20">
    <property type="match status" value="1"/>
</dbReference>
<dbReference type="InterPro" id="IPR058624">
    <property type="entry name" value="MdtA-like_HH"/>
</dbReference>
<gene>
    <name evidence="7" type="ORF">OP8BY_0770</name>
</gene>
<evidence type="ECO:0000259" key="5">
    <source>
        <dbReference type="Pfam" id="PF25917"/>
    </source>
</evidence>
<name>A0A3E2BQ31_9BACT</name>
<feature type="region of interest" description="Disordered" evidence="3">
    <location>
        <begin position="339"/>
        <end position="384"/>
    </location>
</feature>
<dbReference type="InterPro" id="IPR006143">
    <property type="entry name" value="RND_pump_MFP"/>
</dbReference>